<name>A0AAV1EC33_OLDCO</name>
<feature type="region of interest" description="Disordered" evidence="1">
    <location>
        <begin position="33"/>
        <end position="82"/>
    </location>
</feature>
<sequence length="82" mass="9333">MPDNQHQRTRVLIQEEGTSQGRIICESRYQLLGDSDEASSSTKDEYEQGTKRMELAEPPNSDLAKERKVKPEELLASSPDFH</sequence>
<dbReference type="Proteomes" id="UP001161247">
    <property type="component" value="Chromosome 9"/>
</dbReference>
<feature type="compositionally biased region" description="Basic and acidic residues" evidence="1">
    <location>
        <begin position="63"/>
        <end position="73"/>
    </location>
</feature>
<feature type="compositionally biased region" description="Basic and acidic residues" evidence="1">
    <location>
        <begin position="42"/>
        <end position="55"/>
    </location>
</feature>
<evidence type="ECO:0000313" key="2">
    <source>
        <dbReference type="EMBL" id="CAI9117291.1"/>
    </source>
</evidence>
<dbReference type="AlphaFoldDB" id="A0AAV1EC33"/>
<evidence type="ECO:0000256" key="1">
    <source>
        <dbReference type="SAM" id="MobiDB-lite"/>
    </source>
</evidence>
<gene>
    <name evidence="2" type="ORF">OLC1_LOCUS23376</name>
</gene>
<protein>
    <submittedName>
        <fullName evidence="2">OLC1v1018652C1</fullName>
    </submittedName>
</protein>
<evidence type="ECO:0000313" key="3">
    <source>
        <dbReference type="Proteomes" id="UP001161247"/>
    </source>
</evidence>
<reference evidence="2" key="1">
    <citation type="submission" date="2023-03" db="EMBL/GenBank/DDBJ databases">
        <authorList>
            <person name="Julca I."/>
        </authorList>
    </citation>
    <scope>NUCLEOTIDE SEQUENCE</scope>
</reference>
<dbReference type="EMBL" id="OX459126">
    <property type="protein sequence ID" value="CAI9117291.1"/>
    <property type="molecule type" value="Genomic_DNA"/>
</dbReference>
<accession>A0AAV1EC33</accession>
<organism evidence="2 3">
    <name type="scientific">Oldenlandia corymbosa var. corymbosa</name>
    <dbReference type="NCBI Taxonomy" id="529605"/>
    <lineage>
        <taxon>Eukaryota</taxon>
        <taxon>Viridiplantae</taxon>
        <taxon>Streptophyta</taxon>
        <taxon>Embryophyta</taxon>
        <taxon>Tracheophyta</taxon>
        <taxon>Spermatophyta</taxon>
        <taxon>Magnoliopsida</taxon>
        <taxon>eudicotyledons</taxon>
        <taxon>Gunneridae</taxon>
        <taxon>Pentapetalae</taxon>
        <taxon>asterids</taxon>
        <taxon>lamiids</taxon>
        <taxon>Gentianales</taxon>
        <taxon>Rubiaceae</taxon>
        <taxon>Rubioideae</taxon>
        <taxon>Spermacoceae</taxon>
        <taxon>Hedyotis-Oldenlandia complex</taxon>
        <taxon>Oldenlandia</taxon>
    </lineage>
</organism>
<keyword evidence="3" id="KW-1185">Reference proteome</keyword>
<proteinExistence type="predicted"/>